<evidence type="ECO:0000313" key="1">
    <source>
        <dbReference type="EMBL" id="MBY22052.1"/>
    </source>
</evidence>
<protein>
    <recommendedName>
        <fullName evidence="2">Endonuclease-reverse transcriptase</fullName>
    </recommendedName>
</protein>
<sequence>MRLYKVLVRPVILYACETWPTSKEDERKLAVLERKFLRRIFGPKKNDQTGEYEIRSNKEIKNLLGEEDIIQTLKGRKMSWFGHVWRSNGIMKDALKWKPEGKRPLGRPKKRWIDEPNQFFRLLGVDNPEELANEREEWRRLCGAVMGLNGLQ</sequence>
<dbReference type="AlphaFoldDB" id="A0A2S2NYA2"/>
<dbReference type="PANTHER" id="PTHR47027:SF25">
    <property type="entry name" value="REVERSE TRANSCRIPTASE DOMAIN-CONTAINING PROTEIN"/>
    <property type="match status" value="1"/>
</dbReference>
<accession>A0A2S2NYA2</accession>
<dbReference type="EMBL" id="GGMR01009433">
    <property type="protein sequence ID" value="MBY22052.1"/>
    <property type="molecule type" value="Transcribed_RNA"/>
</dbReference>
<reference evidence="1" key="1">
    <citation type="submission" date="2018-04" db="EMBL/GenBank/DDBJ databases">
        <title>Transcriptome of Schizaphis graminum biotype I.</title>
        <authorList>
            <person name="Scully E.D."/>
            <person name="Geib S.M."/>
            <person name="Palmer N.A."/>
            <person name="Koch K."/>
            <person name="Bradshaw J."/>
            <person name="Heng-Moss T."/>
            <person name="Sarath G."/>
        </authorList>
    </citation>
    <scope>NUCLEOTIDE SEQUENCE</scope>
</reference>
<organism evidence="1">
    <name type="scientific">Schizaphis graminum</name>
    <name type="common">Green bug aphid</name>
    <dbReference type="NCBI Taxonomy" id="13262"/>
    <lineage>
        <taxon>Eukaryota</taxon>
        <taxon>Metazoa</taxon>
        <taxon>Ecdysozoa</taxon>
        <taxon>Arthropoda</taxon>
        <taxon>Hexapoda</taxon>
        <taxon>Insecta</taxon>
        <taxon>Pterygota</taxon>
        <taxon>Neoptera</taxon>
        <taxon>Paraneoptera</taxon>
        <taxon>Hemiptera</taxon>
        <taxon>Sternorrhyncha</taxon>
        <taxon>Aphidomorpha</taxon>
        <taxon>Aphidoidea</taxon>
        <taxon>Aphididae</taxon>
        <taxon>Aphidini</taxon>
        <taxon>Schizaphis</taxon>
    </lineage>
</organism>
<name>A0A2S2NYA2_SCHGA</name>
<dbReference type="PANTHER" id="PTHR47027">
    <property type="entry name" value="REVERSE TRANSCRIPTASE DOMAIN-CONTAINING PROTEIN"/>
    <property type="match status" value="1"/>
</dbReference>
<evidence type="ECO:0008006" key="2">
    <source>
        <dbReference type="Google" id="ProtNLM"/>
    </source>
</evidence>
<proteinExistence type="predicted"/>
<gene>
    <name evidence="1" type="ORF">g.64734</name>
</gene>